<evidence type="ECO:0000313" key="2">
    <source>
        <dbReference type="EMBL" id="APL98303.1"/>
    </source>
</evidence>
<accession>A0A1L5BY17</accession>
<reference evidence="2" key="1">
    <citation type="journal article" date="2014" name="BMC Genomics">
        <title>The draft genome of the pest tephritid fruit fly Bactrocera tryoni: resources for the genomic analysis of hybridising species.</title>
        <authorList>
            <person name="Gilchrist A.S."/>
            <person name="Shearman D.C."/>
            <person name="Frommer M."/>
            <person name="Raphael K.A."/>
            <person name="Deshpande N.P."/>
            <person name="Wilkins M.R."/>
            <person name="Sherwin W.B."/>
            <person name="Sved J.A."/>
        </authorList>
    </citation>
    <scope>NUCLEOTIDE SEQUENCE</scope>
</reference>
<sequence>MERYTIQQRVEIIKIYYRNSESVASTLRALRPIYGRHNRPVRSTIERLVEKFESTGTVQNVPVPVRQRSARSVENIAAASASIEEDPNQSLTRRSQALGISVTSLWRILRKDLGLHPYKIKLTQELKPLDHQNRRMFVNWAEQQLENDPDFHRKIIFSDEAHFWLNGFVNKQNMRYWSGSNPHVLHESPLHPEKITVWCGLWAGGVIGPYFFRDDQDRHVTVNGNRYRSMITEYFWPELDDMDLDNMWFQQDGATSHTANVTIDLLKTKFGERVISRNGPVNWPPRSCDLTPLDYFLWGYVKSMVYANKPATIDELRTNIEREIAAVSADLCLKTVENWVQRLDFCKRARGGHAKEIEFHT</sequence>
<protein>
    <submittedName>
        <fullName evidence="2">Putative DD41D transposase</fullName>
    </submittedName>
</protein>
<dbReference type="GO" id="GO:0003676">
    <property type="term" value="F:nucleic acid binding"/>
    <property type="evidence" value="ECO:0007669"/>
    <property type="project" value="InterPro"/>
</dbReference>
<feature type="domain" description="DUF4817" evidence="1">
    <location>
        <begin position="5"/>
        <end position="59"/>
    </location>
</feature>
<dbReference type="Gene3D" id="3.30.420.10">
    <property type="entry name" value="Ribonuclease H-like superfamily/Ribonuclease H"/>
    <property type="match status" value="1"/>
</dbReference>
<dbReference type="EMBL" id="KX931013">
    <property type="protein sequence ID" value="APL98303.1"/>
    <property type="molecule type" value="Genomic_DNA"/>
</dbReference>
<evidence type="ECO:0000259" key="1">
    <source>
        <dbReference type="Pfam" id="PF16087"/>
    </source>
</evidence>
<organism evidence="2">
    <name type="scientific">Bactrocera tryoni</name>
    <name type="common">Queensland fruit fly</name>
    <name type="synonym">Tephritis tryoni</name>
    <dbReference type="NCBI Taxonomy" id="59916"/>
    <lineage>
        <taxon>Eukaryota</taxon>
        <taxon>Metazoa</taxon>
        <taxon>Ecdysozoa</taxon>
        <taxon>Arthropoda</taxon>
        <taxon>Hexapoda</taxon>
        <taxon>Insecta</taxon>
        <taxon>Pterygota</taxon>
        <taxon>Neoptera</taxon>
        <taxon>Endopterygota</taxon>
        <taxon>Diptera</taxon>
        <taxon>Brachycera</taxon>
        <taxon>Muscomorpha</taxon>
        <taxon>Tephritoidea</taxon>
        <taxon>Tephritidae</taxon>
        <taxon>Bactrocera</taxon>
        <taxon>Bactrocera</taxon>
    </lineage>
</organism>
<name>A0A1L5BY17_BACRY</name>
<proteinExistence type="predicted"/>
<reference evidence="2" key="2">
    <citation type="submission" date="2016-09" db="EMBL/GenBank/DDBJ databases">
        <authorList>
            <person name="Capua I."/>
            <person name="De Benedictis P."/>
            <person name="Joannis T."/>
            <person name="Lombin L.H."/>
            <person name="Cattoli G."/>
        </authorList>
    </citation>
    <scope>NUCLEOTIDE SEQUENCE</scope>
</reference>
<dbReference type="AlphaFoldDB" id="A0A1L5BY17"/>
<dbReference type="PANTHER" id="PTHR47326">
    <property type="entry name" value="TRANSPOSABLE ELEMENT TC3 TRANSPOSASE-LIKE PROTEIN"/>
    <property type="match status" value="1"/>
</dbReference>
<dbReference type="InterPro" id="IPR036397">
    <property type="entry name" value="RNaseH_sf"/>
</dbReference>
<dbReference type="PANTHER" id="PTHR47326:SF1">
    <property type="entry name" value="HTH PSQ-TYPE DOMAIN-CONTAINING PROTEIN"/>
    <property type="match status" value="1"/>
</dbReference>
<dbReference type="Pfam" id="PF16087">
    <property type="entry name" value="DUF4817"/>
    <property type="match status" value="1"/>
</dbReference>
<dbReference type="InterPro" id="IPR032135">
    <property type="entry name" value="DUF4817"/>
</dbReference>